<comment type="caution">
    <text evidence="1">The sequence shown here is derived from an EMBL/GenBank/DDBJ whole genome shotgun (WGS) entry which is preliminary data.</text>
</comment>
<keyword evidence="2" id="KW-1185">Reference proteome</keyword>
<name>A0A229P5I0_9BACL</name>
<gene>
    <name evidence="1" type="ORF">CGZ75_12140</name>
</gene>
<dbReference type="Proteomes" id="UP000215145">
    <property type="component" value="Unassembled WGS sequence"/>
</dbReference>
<protein>
    <submittedName>
        <fullName evidence="1">Uncharacterized protein</fullName>
    </submittedName>
</protein>
<proteinExistence type="predicted"/>
<dbReference type="RefSeq" id="WP_089524392.1">
    <property type="nucleotide sequence ID" value="NZ_NMUQ01000001.1"/>
</dbReference>
<evidence type="ECO:0000313" key="2">
    <source>
        <dbReference type="Proteomes" id="UP000215145"/>
    </source>
</evidence>
<dbReference type="OrthoDB" id="2661580at2"/>
<dbReference type="AlphaFoldDB" id="A0A229P5I0"/>
<organism evidence="1 2">
    <name type="scientific">Paenibacillus herberti</name>
    <dbReference type="NCBI Taxonomy" id="1619309"/>
    <lineage>
        <taxon>Bacteria</taxon>
        <taxon>Bacillati</taxon>
        <taxon>Bacillota</taxon>
        <taxon>Bacilli</taxon>
        <taxon>Bacillales</taxon>
        <taxon>Paenibacillaceae</taxon>
        <taxon>Paenibacillus</taxon>
    </lineage>
</organism>
<accession>A0A229P5I0</accession>
<evidence type="ECO:0000313" key="1">
    <source>
        <dbReference type="EMBL" id="OXM17317.1"/>
    </source>
</evidence>
<sequence>MNDYQWYIRANVDGLVVLGYTTGFEQPQPGDIPVSGQSGRHFNIPLTNERGQPIYKIVNSNMVMRSQVELDEEWSARLVPKTPDQLRIEQLEQQLAQQSADQTAFMEFILDSMGGR</sequence>
<dbReference type="EMBL" id="NMUQ01000001">
    <property type="protein sequence ID" value="OXM17317.1"/>
    <property type="molecule type" value="Genomic_DNA"/>
</dbReference>
<reference evidence="1 2" key="1">
    <citation type="submission" date="2017-07" db="EMBL/GenBank/DDBJ databases">
        <title>Paenibacillus herberti R33 genome sequencing and assembly.</title>
        <authorList>
            <person name="Su W."/>
        </authorList>
    </citation>
    <scope>NUCLEOTIDE SEQUENCE [LARGE SCALE GENOMIC DNA]</scope>
    <source>
        <strain evidence="1 2">R33</strain>
    </source>
</reference>